<dbReference type="STRING" id="3847.A0A0R0KQJ8"/>
<keyword evidence="4" id="KW-0862">Zinc</keyword>
<dbReference type="GO" id="GO:0003677">
    <property type="term" value="F:DNA binding"/>
    <property type="evidence" value="ECO:0007669"/>
    <property type="project" value="UniProtKB-KW"/>
</dbReference>
<evidence type="ECO:0008006" key="15">
    <source>
        <dbReference type="Google" id="ProtNLM"/>
    </source>
</evidence>
<feature type="region of interest" description="Disordered" evidence="9">
    <location>
        <begin position="1"/>
        <end position="65"/>
    </location>
</feature>
<dbReference type="OMA" id="HACVFIS"/>
<dbReference type="PANTHER" id="PTHR46481">
    <property type="entry name" value="ZINC FINGER BED DOMAIN-CONTAINING PROTEIN 4"/>
    <property type="match status" value="1"/>
</dbReference>
<evidence type="ECO:0000256" key="6">
    <source>
        <dbReference type="ARBA" id="ARBA00023125"/>
    </source>
</evidence>
<reference evidence="12" key="3">
    <citation type="submission" date="2018-07" db="EMBL/GenBank/DDBJ databases">
        <title>WGS assembly of Glycine max.</title>
        <authorList>
            <person name="Schmutz J."/>
            <person name="Cannon S."/>
            <person name="Schlueter J."/>
            <person name="Ma J."/>
            <person name="Mitros T."/>
            <person name="Nelson W."/>
            <person name="Hyten D."/>
            <person name="Song Q."/>
            <person name="Thelen J."/>
            <person name="Cheng J."/>
            <person name="Xu D."/>
            <person name="Hellsten U."/>
            <person name="May G."/>
            <person name="Yu Y."/>
            <person name="Sakurai T."/>
            <person name="Umezawa T."/>
            <person name="Bhattacharyya M."/>
            <person name="Sandhu D."/>
            <person name="Valliyodan B."/>
            <person name="Lindquist E."/>
            <person name="Peto M."/>
            <person name="Grant D."/>
            <person name="Shu S."/>
            <person name="Goodstein D."/>
            <person name="Barry K."/>
            <person name="Futrell-Griggs M."/>
            <person name="Abernathy B."/>
            <person name="Du J."/>
            <person name="Tian Z."/>
            <person name="Zhu L."/>
            <person name="Gill N."/>
            <person name="Joshi T."/>
            <person name="Libault M."/>
            <person name="Sethuraman A."/>
            <person name="Zhang X."/>
            <person name="Shinozaki K."/>
            <person name="Nguyen H."/>
            <person name="Wing R."/>
            <person name="Cregan P."/>
            <person name="Specht J."/>
            <person name="Grimwood J."/>
            <person name="Rokhsar D."/>
            <person name="Stacey G."/>
            <person name="Shoemaker R."/>
            <person name="Jackson S."/>
        </authorList>
    </citation>
    <scope>NUCLEOTIDE SEQUENCE</scope>
    <source>
        <tissue evidence="12">Callus</tissue>
    </source>
</reference>
<dbReference type="SUPFAM" id="SSF53098">
    <property type="entry name" value="Ribonuclease H-like"/>
    <property type="match status" value="1"/>
</dbReference>
<evidence type="ECO:0000313" key="13">
    <source>
        <dbReference type="EnsemblPlants" id="KRH69126"/>
    </source>
</evidence>
<dbReference type="Proteomes" id="UP000008827">
    <property type="component" value="Chromosome 2"/>
</dbReference>
<dbReference type="Pfam" id="PF05699">
    <property type="entry name" value="Dimer_Tnp_hAT"/>
    <property type="match status" value="1"/>
</dbReference>
<dbReference type="InterPro" id="IPR003656">
    <property type="entry name" value="Znf_BED"/>
</dbReference>
<organism evidence="12">
    <name type="scientific">Glycine max</name>
    <name type="common">Soybean</name>
    <name type="synonym">Glycine hispida</name>
    <dbReference type="NCBI Taxonomy" id="3847"/>
    <lineage>
        <taxon>Eukaryota</taxon>
        <taxon>Viridiplantae</taxon>
        <taxon>Streptophyta</taxon>
        <taxon>Embryophyta</taxon>
        <taxon>Tracheophyta</taxon>
        <taxon>Spermatophyta</taxon>
        <taxon>Magnoliopsida</taxon>
        <taxon>eudicotyledons</taxon>
        <taxon>Gunneridae</taxon>
        <taxon>Pentapetalae</taxon>
        <taxon>rosids</taxon>
        <taxon>fabids</taxon>
        <taxon>Fabales</taxon>
        <taxon>Fabaceae</taxon>
        <taxon>Papilionoideae</taxon>
        <taxon>50 kb inversion clade</taxon>
        <taxon>NPAAA clade</taxon>
        <taxon>indigoferoid/millettioid clade</taxon>
        <taxon>Phaseoleae</taxon>
        <taxon>Glycine</taxon>
        <taxon>Glycine subgen. Soja</taxon>
    </lineage>
</organism>
<dbReference type="Pfam" id="PF02892">
    <property type="entry name" value="zf-BED"/>
    <property type="match status" value="1"/>
</dbReference>
<feature type="compositionally biased region" description="Low complexity" evidence="9">
    <location>
        <begin position="16"/>
        <end position="27"/>
    </location>
</feature>
<dbReference type="GO" id="GO:0005634">
    <property type="term" value="C:nucleus"/>
    <property type="evidence" value="ECO:0007669"/>
    <property type="project" value="UniProtKB-SubCell"/>
</dbReference>
<dbReference type="AlphaFoldDB" id="A0A0R0KQJ8"/>
<dbReference type="InterPro" id="IPR052035">
    <property type="entry name" value="ZnF_BED_domain_contain"/>
</dbReference>
<dbReference type="GO" id="GO:0008270">
    <property type="term" value="F:zinc ion binding"/>
    <property type="evidence" value="ECO:0007669"/>
    <property type="project" value="UniProtKB-KW"/>
</dbReference>
<gene>
    <name evidence="12" type="ORF">GLYMA_02G005900</name>
</gene>
<feature type="compositionally biased region" description="Polar residues" evidence="9">
    <location>
        <begin position="28"/>
        <end position="37"/>
    </location>
</feature>
<dbReference type="PaxDb" id="3847-GLYMA02G00845.1"/>
<evidence type="ECO:0000256" key="5">
    <source>
        <dbReference type="ARBA" id="ARBA00023015"/>
    </source>
</evidence>
<evidence type="ECO:0000256" key="3">
    <source>
        <dbReference type="ARBA" id="ARBA00022771"/>
    </source>
</evidence>
<keyword evidence="5" id="KW-0805">Transcription regulation</keyword>
<feature type="compositionally biased region" description="Low complexity" evidence="9">
    <location>
        <begin position="43"/>
        <end position="59"/>
    </location>
</feature>
<keyword evidence="14" id="KW-1185">Reference proteome</keyword>
<evidence type="ECO:0000256" key="2">
    <source>
        <dbReference type="ARBA" id="ARBA00022723"/>
    </source>
</evidence>
<dbReference type="EnsemblPlants" id="KRH69126">
    <property type="protein sequence ID" value="KRH69126"/>
    <property type="gene ID" value="GLYMA_02G005900"/>
</dbReference>
<dbReference type="Gramene" id="KRH69126">
    <property type="protein sequence ID" value="KRH69126"/>
    <property type="gene ID" value="GLYMA_02G005900"/>
</dbReference>
<dbReference type="GO" id="GO:0046983">
    <property type="term" value="F:protein dimerization activity"/>
    <property type="evidence" value="ECO:0007669"/>
    <property type="project" value="InterPro"/>
</dbReference>
<name>A0A0R0KQJ8_SOYBN</name>
<keyword evidence="7" id="KW-0804">Transcription</keyword>
<evidence type="ECO:0000256" key="8">
    <source>
        <dbReference type="ARBA" id="ARBA00023242"/>
    </source>
</evidence>
<accession>A0A0R0KQJ8</accession>
<dbReference type="InParanoid" id="A0A0R0KQJ8"/>
<reference evidence="12 13" key="1">
    <citation type="journal article" date="2010" name="Nature">
        <title>Genome sequence of the palaeopolyploid soybean.</title>
        <authorList>
            <person name="Schmutz J."/>
            <person name="Cannon S.B."/>
            <person name="Schlueter J."/>
            <person name="Ma J."/>
            <person name="Mitros T."/>
            <person name="Nelson W."/>
            <person name="Hyten D.L."/>
            <person name="Song Q."/>
            <person name="Thelen J.J."/>
            <person name="Cheng J."/>
            <person name="Xu D."/>
            <person name="Hellsten U."/>
            <person name="May G.D."/>
            <person name="Yu Y."/>
            <person name="Sakurai T."/>
            <person name="Umezawa T."/>
            <person name="Bhattacharyya M.K."/>
            <person name="Sandhu D."/>
            <person name="Valliyodan B."/>
            <person name="Lindquist E."/>
            <person name="Peto M."/>
            <person name="Grant D."/>
            <person name="Shu S."/>
            <person name="Goodstein D."/>
            <person name="Barry K."/>
            <person name="Futrell-Griggs M."/>
            <person name="Abernathy B."/>
            <person name="Du J."/>
            <person name="Tian Z."/>
            <person name="Zhu L."/>
            <person name="Gill N."/>
            <person name="Joshi T."/>
            <person name="Libault M."/>
            <person name="Sethuraman A."/>
            <person name="Zhang X.-C."/>
            <person name="Shinozaki K."/>
            <person name="Nguyen H.T."/>
            <person name="Wing R.A."/>
            <person name="Cregan P."/>
            <person name="Specht J."/>
            <person name="Grimwood J."/>
            <person name="Rokhsar D."/>
            <person name="Stacey G."/>
            <person name="Shoemaker R.C."/>
            <person name="Jackson S.A."/>
        </authorList>
    </citation>
    <scope>NUCLEOTIDE SEQUENCE</scope>
    <source>
        <strain evidence="13">cv. Williams 82</strain>
        <tissue evidence="12">Callus</tissue>
    </source>
</reference>
<dbReference type="InterPro" id="IPR012337">
    <property type="entry name" value="RNaseH-like_sf"/>
</dbReference>
<dbReference type="InterPro" id="IPR008906">
    <property type="entry name" value="HATC_C_dom"/>
</dbReference>
<keyword evidence="6" id="KW-0238">DNA-binding</keyword>
<evidence type="ECO:0000259" key="10">
    <source>
        <dbReference type="Pfam" id="PF02892"/>
    </source>
</evidence>
<keyword evidence="8" id="KW-0539">Nucleus</keyword>
<evidence type="ECO:0000256" key="9">
    <source>
        <dbReference type="SAM" id="MobiDB-lite"/>
    </source>
</evidence>
<dbReference type="EMBL" id="CM000835">
    <property type="protein sequence ID" value="KRH69126.1"/>
    <property type="molecule type" value="Genomic_DNA"/>
</dbReference>
<evidence type="ECO:0000313" key="14">
    <source>
        <dbReference type="Proteomes" id="UP000008827"/>
    </source>
</evidence>
<evidence type="ECO:0000256" key="4">
    <source>
        <dbReference type="ARBA" id="ARBA00022833"/>
    </source>
</evidence>
<evidence type="ECO:0000313" key="12">
    <source>
        <dbReference type="EMBL" id="KRH69126.1"/>
    </source>
</evidence>
<keyword evidence="2" id="KW-0479">Metal-binding</keyword>
<dbReference type="SMART" id="SM00614">
    <property type="entry name" value="ZnF_BED"/>
    <property type="match status" value="1"/>
</dbReference>
<feature type="domain" description="BED-type" evidence="10">
    <location>
        <begin position="74"/>
        <end position="114"/>
    </location>
</feature>
<proteinExistence type="predicted"/>
<evidence type="ECO:0000256" key="7">
    <source>
        <dbReference type="ARBA" id="ARBA00023163"/>
    </source>
</evidence>
<comment type="subcellular location">
    <subcellularLocation>
        <location evidence="1">Nucleus</location>
    </subcellularLocation>
</comment>
<dbReference type="PANTHER" id="PTHR46481:SF2">
    <property type="entry name" value="BED-TYPE DOMAIN-CONTAINING PROTEIN"/>
    <property type="match status" value="1"/>
</dbReference>
<keyword evidence="3" id="KW-0863">Zinc-finger</keyword>
<evidence type="ECO:0000259" key="11">
    <source>
        <dbReference type="Pfam" id="PF05699"/>
    </source>
</evidence>
<feature type="domain" description="HAT C-terminal dimerisation" evidence="11">
    <location>
        <begin position="406"/>
        <end position="461"/>
    </location>
</feature>
<evidence type="ECO:0000256" key="1">
    <source>
        <dbReference type="ARBA" id="ARBA00004123"/>
    </source>
</evidence>
<sequence length="461" mass="53049">MRQLKKKSGTESVNDSSSIPRISTPSPCHTQSPSQQGPEALSQPQGHETPPQQGQGQQPKYAQVEEKKVVSPLSNVWEHFTKKEDGRTYCKYYNALCATTSSIYGTSNLRRHMQVDKKQKAIVFGSDGESDPNKVSMKLVDCKQEQTLIALAKMIIIDELAFKFVENEGFRKFMKDAQPKFKILSHEKLKHVLFANKHGFTYYGYLDINSKYELHVCETIGRNLENYLKEWGISKVCCVTVNNASANNLAISYFARALSILNGHTLLNEEFMHMRCSAHILNLIVSDGLKEIDISIRKKRVADKFVKSSPSRFASFKRWNSTYLMLYVAEKYEHAFFRYEYVNATYVLNLLSSEGEGCPKEIDWQHACVFISFLKTFYDATLFFSESLHVTANTFFKKLGEVQKNELDRYLENDVEDDHIKFYILNRWKLKASKYYILSYMARDILVIHISIVSSESAFNT</sequence>
<protein>
    <recommendedName>
        <fullName evidence="15">BED-type domain-containing protein</fullName>
    </recommendedName>
</protein>
<reference evidence="13" key="2">
    <citation type="submission" date="2018-02" db="UniProtKB">
        <authorList>
            <consortium name="EnsemblPlants"/>
        </authorList>
    </citation>
    <scope>IDENTIFICATION</scope>
    <source>
        <strain evidence="13">Williams 82</strain>
    </source>
</reference>